<dbReference type="EMBL" id="AGSI01000007">
    <property type="protein sequence ID" value="EIE23480.1"/>
    <property type="molecule type" value="Genomic_DNA"/>
</dbReference>
<reference evidence="14 15" key="1">
    <citation type="journal article" date="2012" name="Genome Biol.">
        <title>The genome of the polar eukaryotic microalga coccomyxa subellipsoidea reveals traits of cold adaptation.</title>
        <authorList>
            <person name="Blanc G."/>
            <person name="Agarkova I."/>
            <person name="Grimwood J."/>
            <person name="Kuo A."/>
            <person name="Brueggeman A."/>
            <person name="Dunigan D."/>
            <person name="Gurnon J."/>
            <person name="Ladunga I."/>
            <person name="Lindquist E."/>
            <person name="Lucas S."/>
            <person name="Pangilinan J."/>
            <person name="Proschold T."/>
            <person name="Salamov A."/>
            <person name="Schmutz J."/>
            <person name="Weeks D."/>
            <person name="Yamada T."/>
            <person name="Claverie J.M."/>
            <person name="Grigoriev I."/>
            <person name="Van Etten J."/>
            <person name="Lomsadze A."/>
            <person name="Borodovsky M."/>
        </authorList>
    </citation>
    <scope>NUCLEOTIDE SEQUENCE [LARGE SCALE GENOMIC DNA]</scope>
    <source>
        <strain evidence="14 15">C-169</strain>
    </source>
</reference>
<feature type="compositionally biased region" description="Polar residues" evidence="12">
    <location>
        <begin position="246"/>
        <end position="261"/>
    </location>
</feature>
<organism evidence="14 15">
    <name type="scientific">Coccomyxa subellipsoidea (strain C-169)</name>
    <name type="common">Green microalga</name>
    <dbReference type="NCBI Taxonomy" id="574566"/>
    <lineage>
        <taxon>Eukaryota</taxon>
        <taxon>Viridiplantae</taxon>
        <taxon>Chlorophyta</taxon>
        <taxon>core chlorophytes</taxon>
        <taxon>Trebouxiophyceae</taxon>
        <taxon>Trebouxiophyceae incertae sedis</taxon>
        <taxon>Coccomyxaceae</taxon>
        <taxon>Coccomyxa</taxon>
        <taxon>Coccomyxa subellipsoidea</taxon>
    </lineage>
</organism>
<evidence type="ECO:0000259" key="13">
    <source>
        <dbReference type="SMART" id="SM00552"/>
    </source>
</evidence>
<protein>
    <recommendedName>
        <fullName evidence="9">tRNA-specific adenosine deaminase 1</fullName>
        <ecNumber evidence="8">3.5.4.34</ecNumber>
    </recommendedName>
    <alternativeName>
        <fullName evidence="10">tRNA-specific adenosine-37 deaminase</fullName>
    </alternativeName>
</protein>
<feature type="region of interest" description="Disordered" evidence="12">
    <location>
        <begin position="195"/>
        <end position="298"/>
    </location>
</feature>
<dbReference type="RefSeq" id="XP_005648024.1">
    <property type="nucleotide sequence ID" value="XM_005647967.1"/>
</dbReference>
<dbReference type="EC" id="3.5.4.34" evidence="8"/>
<dbReference type="AlphaFoldDB" id="I0YYL1"/>
<keyword evidence="3" id="KW-0378">Hydrolase</keyword>
<dbReference type="GO" id="GO:0003723">
    <property type="term" value="F:RNA binding"/>
    <property type="evidence" value="ECO:0007669"/>
    <property type="project" value="InterPro"/>
</dbReference>
<evidence type="ECO:0000256" key="5">
    <source>
        <dbReference type="ARBA" id="ARBA00037026"/>
    </source>
</evidence>
<dbReference type="InterPro" id="IPR002466">
    <property type="entry name" value="A_deamin"/>
</dbReference>
<gene>
    <name evidence="14" type="ORF">COCSUDRAFT_65938</name>
</gene>
<feature type="compositionally biased region" description="Basic and acidic residues" evidence="12">
    <location>
        <begin position="273"/>
        <end position="285"/>
    </location>
</feature>
<accession>I0YYL1</accession>
<dbReference type="PANTHER" id="PTHR46516">
    <property type="entry name" value="TRNA-SPECIFIC ADENOSINE DEAMINASE 1"/>
    <property type="match status" value="1"/>
</dbReference>
<sequence length="519" mass="56688">MDESETADIGKAIATAVLKQYEALPKNGKPQPNEHTVLAGFVVTHEELGMRQQQPTLQPDIGQASMHVVSIGTGTKCLGFSKRSTSGEVLNDSHAEVVARRALLRWLYTEVETVPSESAEESDEPVLRATLRPQFLGQEHSSKAGKALATQRRVHWPLFERTASGTYRRRGRWQLHMFISQPPCGDACIFANQAPFGTDSEHPKATRWRRTGAKRLKAAQAQAADVGQVGEPVGSGDQRRSKDVEQSSNAQNTAESASAPNAQEGAGRTTMDLQREGERQQEGVLRRKPGRGEPTMSLSCSDKLARWNVMGVQGAMLSELLEEPLYMQSLTVALPHCTTEVAHQARAALWRAVAGRTKEAATVIPSPFKWSPPQLHIICLPDVEVAEALRCSDVRCVPSGLSLNWSAPQSSSWKSGGLGCLKGGLSEATLAASGRKAGAAKNGPGWRSPKTQSTLSTQSLHKILCSHCEHTDISGEGLEGYKLLKSSTFHHQVWVLVQHNCSYFREWYASRQPGPDMHR</sequence>
<comment type="cofactor">
    <cofactor evidence="5">
        <name>1D-myo-inositol hexakisphosphate</name>
        <dbReference type="ChEBI" id="CHEBI:58130"/>
    </cofactor>
</comment>
<evidence type="ECO:0000256" key="10">
    <source>
        <dbReference type="ARBA" id="ARBA00041760"/>
    </source>
</evidence>
<dbReference type="GO" id="GO:0008033">
    <property type="term" value="P:tRNA processing"/>
    <property type="evidence" value="ECO:0007669"/>
    <property type="project" value="UniProtKB-KW"/>
</dbReference>
<evidence type="ECO:0000313" key="15">
    <source>
        <dbReference type="Proteomes" id="UP000007264"/>
    </source>
</evidence>
<evidence type="ECO:0000256" key="9">
    <source>
        <dbReference type="ARBA" id="ARBA00040502"/>
    </source>
</evidence>
<name>I0YYL1_COCSC</name>
<dbReference type="GeneID" id="17041472"/>
<feature type="compositionally biased region" description="Basic residues" evidence="12">
    <location>
        <begin position="205"/>
        <end position="217"/>
    </location>
</feature>
<dbReference type="KEGG" id="csl:COCSUDRAFT_65938"/>
<dbReference type="eggNOG" id="KOG2777">
    <property type="taxonomic scope" value="Eukaryota"/>
</dbReference>
<evidence type="ECO:0000256" key="12">
    <source>
        <dbReference type="SAM" id="MobiDB-lite"/>
    </source>
</evidence>
<keyword evidence="1" id="KW-0819">tRNA processing</keyword>
<evidence type="ECO:0000256" key="3">
    <source>
        <dbReference type="ARBA" id="ARBA00022801"/>
    </source>
</evidence>
<dbReference type="Pfam" id="PF02137">
    <property type="entry name" value="A_deamin"/>
    <property type="match status" value="2"/>
</dbReference>
<keyword evidence="2" id="KW-0479">Metal-binding</keyword>
<proteinExistence type="inferred from homology"/>
<dbReference type="OrthoDB" id="10268011at2759"/>
<keyword evidence="4" id="KW-0862">Zinc</keyword>
<dbReference type="STRING" id="574566.I0YYL1"/>
<comment type="catalytic activity">
    <reaction evidence="11">
        <text>adenosine(37) in tRNA(Ala) + H2O + H(+) = inosine(37) in tRNA(Ala) + NH4(+)</text>
        <dbReference type="Rhea" id="RHEA:50968"/>
        <dbReference type="Rhea" id="RHEA-COMP:12855"/>
        <dbReference type="Rhea" id="RHEA-COMP:12856"/>
        <dbReference type="ChEBI" id="CHEBI:15377"/>
        <dbReference type="ChEBI" id="CHEBI:15378"/>
        <dbReference type="ChEBI" id="CHEBI:28938"/>
        <dbReference type="ChEBI" id="CHEBI:74411"/>
        <dbReference type="ChEBI" id="CHEBI:82852"/>
        <dbReference type="EC" id="3.5.4.34"/>
    </reaction>
</comment>
<evidence type="ECO:0000313" key="14">
    <source>
        <dbReference type="EMBL" id="EIE23480.1"/>
    </source>
</evidence>
<evidence type="ECO:0000256" key="6">
    <source>
        <dbReference type="ARBA" id="ARBA00037784"/>
    </source>
</evidence>
<dbReference type="PANTHER" id="PTHR46516:SF1">
    <property type="entry name" value="TRNA-SPECIFIC ADENOSINE DEAMINASE 1"/>
    <property type="match status" value="1"/>
</dbReference>
<evidence type="ECO:0000256" key="4">
    <source>
        <dbReference type="ARBA" id="ARBA00022833"/>
    </source>
</evidence>
<evidence type="ECO:0000256" key="7">
    <source>
        <dbReference type="ARBA" id="ARBA00038326"/>
    </source>
</evidence>
<dbReference type="SMART" id="SM00552">
    <property type="entry name" value="ADEAMc"/>
    <property type="match status" value="1"/>
</dbReference>
<feature type="domain" description="A to I editase" evidence="13">
    <location>
        <begin position="8"/>
        <end position="500"/>
    </location>
</feature>
<comment type="function">
    <text evidence="6">Specifically deaminates adenosine-37 to inosine in tRNA-Ala.</text>
</comment>
<dbReference type="Proteomes" id="UP000007264">
    <property type="component" value="Unassembled WGS sequence"/>
</dbReference>
<evidence type="ECO:0000256" key="11">
    <source>
        <dbReference type="ARBA" id="ARBA00047635"/>
    </source>
</evidence>
<dbReference type="GO" id="GO:0043829">
    <property type="term" value="F:tRNA-specific adenosine-37 deaminase activity"/>
    <property type="evidence" value="ECO:0007669"/>
    <property type="project" value="UniProtKB-EC"/>
</dbReference>
<evidence type="ECO:0000256" key="1">
    <source>
        <dbReference type="ARBA" id="ARBA00022694"/>
    </source>
</evidence>
<dbReference type="GO" id="GO:0046872">
    <property type="term" value="F:metal ion binding"/>
    <property type="evidence" value="ECO:0007669"/>
    <property type="project" value="UniProtKB-KW"/>
</dbReference>
<evidence type="ECO:0000256" key="8">
    <source>
        <dbReference type="ARBA" id="ARBA00038940"/>
    </source>
</evidence>
<comment type="caution">
    <text evidence="14">The sequence shown here is derived from an EMBL/GenBank/DDBJ whole genome shotgun (WGS) entry which is preliminary data.</text>
</comment>
<comment type="similarity">
    <text evidence="7">Belongs to the ADAT1 family.</text>
</comment>
<keyword evidence="15" id="KW-1185">Reference proteome</keyword>
<evidence type="ECO:0000256" key="2">
    <source>
        <dbReference type="ARBA" id="ARBA00022723"/>
    </source>
</evidence>